<organism evidence="1">
    <name type="scientific">marine sediment metagenome</name>
    <dbReference type="NCBI Taxonomy" id="412755"/>
    <lineage>
        <taxon>unclassified sequences</taxon>
        <taxon>metagenomes</taxon>
        <taxon>ecological metagenomes</taxon>
    </lineage>
</organism>
<comment type="caution">
    <text evidence="1">The sequence shown here is derived from an EMBL/GenBank/DDBJ whole genome shotgun (WGS) entry which is preliminary data.</text>
</comment>
<gene>
    <name evidence="1" type="ORF">S01H1_55100</name>
</gene>
<accession>X0VWA4</accession>
<dbReference type="InterPro" id="IPR014729">
    <property type="entry name" value="Rossmann-like_a/b/a_fold"/>
</dbReference>
<dbReference type="Gene3D" id="3.40.50.620">
    <property type="entry name" value="HUPs"/>
    <property type="match status" value="1"/>
</dbReference>
<proteinExistence type="predicted"/>
<feature type="non-terminal residue" evidence="1">
    <location>
        <position position="80"/>
    </location>
</feature>
<dbReference type="SUPFAM" id="SSF52374">
    <property type="entry name" value="Nucleotidylyl transferase"/>
    <property type="match status" value="1"/>
</dbReference>
<sequence length="80" mass="9110">MNLQEVPKENIELVKKFGAVPMSKLKDKPDFYTFNSNLIYSHRDFDKFFNALKKGEKCAIVSGFNASGTIHLGHKVLFDT</sequence>
<dbReference type="EMBL" id="BARS01035795">
    <property type="protein sequence ID" value="GAG22560.1"/>
    <property type="molecule type" value="Genomic_DNA"/>
</dbReference>
<reference evidence="1" key="1">
    <citation type="journal article" date="2014" name="Front. Microbiol.">
        <title>High frequency of phylogenetically diverse reductive dehalogenase-homologous genes in deep subseafloor sedimentary metagenomes.</title>
        <authorList>
            <person name="Kawai M."/>
            <person name="Futagami T."/>
            <person name="Toyoda A."/>
            <person name="Takaki Y."/>
            <person name="Nishi S."/>
            <person name="Hori S."/>
            <person name="Arai W."/>
            <person name="Tsubouchi T."/>
            <person name="Morono Y."/>
            <person name="Uchiyama I."/>
            <person name="Ito T."/>
            <person name="Fujiyama A."/>
            <person name="Inagaki F."/>
            <person name="Takami H."/>
        </authorList>
    </citation>
    <scope>NUCLEOTIDE SEQUENCE</scope>
    <source>
        <strain evidence="1">Expedition CK06-06</strain>
    </source>
</reference>
<evidence type="ECO:0008006" key="2">
    <source>
        <dbReference type="Google" id="ProtNLM"/>
    </source>
</evidence>
<protein>
    <recommendedName>
        <fullName evidence="2">Tryptophan--tRNA ligase</fullName>
    </recommendedName>
</protein>
<dbReference type="AlphaFoldDB" id="X0VWA4"/>
<name>X0VWA4_9ZZZZ</name>
<evidence type="ECO:0000313" key="1">
    <source>
        <dbReference type="EMBL" id="GAG22560.1"/>
    </source>
</evidence>